<dbReference type="EMBL" id="AF012250">
    <property type="protein sequence ID" value="AAC15943.1"/>
    <property type="molecule type" value="Genomic_DNA"/>
</dbReference>
<evidence type="ECO:0000313" key="2">
    <source>
        <dbReference type="EMBL" id="AAC15943.1"/>
    </source>
</evidence>
<accession>Q35594</accession>
<evidence type="ECO:0000313" key="3">
    <source>
        <dbReference type="EMBL" id="BAA06116.1"/>
    </source>
</evidence>
<name>Q35594_PHYPO</name>
<evidence type="ECO:0000313" key="1">
    <source>
        <dbReference type="EMBL" id="AAC15935.1"/>
    </source>
</evidence>
<organism evidence="3">
    <name type="scientific">Physarum polycephalum</name>
    <name type="common">Many-headed slime mold</name>
    <name type="synonym">Badhamia polycephala</name>
    <dbReference type="NCBI Taxonomy" id="5791"/>
    <lineage>
        <taxon>Eukaryota</taxon>
        <taxon>Amoebozoa</taxon>
        <taxon>Evosea</taxon>
        <taxon>Eumycetozoa</taxon>
        <taxon>Myxogastria</taxon>
        <taxon>Myxogastromycetidae</taxon>
        <taxon>Physariida</taxon>
        <taxon>Physaraceae</taxon>
        <taxon>Physarum</taxon>
    </lineage>
</organism>
<reference evidence="3" key="1">
    <citation type="journal article" date="1992" name="Curr. Genet.">
        <title>Constitutive homologous recombination between mitochondrial DNA and a linear mitochondrial plasmid in Physarum polycephalum.</title>
        <authorList>
            <person name="Takano H."/>
            <person name="Kawano S."/>
            <person name="Kuroiwa T."/>
        </authorList>
    </citation>
    <scope>NUCLEOTIDE SEQUENCE</scope>
    <source>
        <strain evidence="3">CH934 x NG7</strain>
        <plasmid evidence="3">mF</plasmid>
    </source>
</reference>
<geneLocation type="mitochondrion" evidence="3"/>
<reference evidence="3" key="3">
    <citation type="journal article" date="1994" name="Curr. Genet.">
        <title>Genetic organization of a linear mitochondrial plasmid (mF) that promotes mitochondrial fusion in Physarum polycephalum.</title>
        <authorList>
            <person name="Takano H."/>
            <person name="Kawano S."/>
            <person name="Kuroiwa T."/>
        </authorList>
    </citation>
    <scope>NUCLEOTIDE SEQUENCE</scope>
    <source>
        <strain evidence="3">CH934 x NG7</strain>
        <plasmid evidence="3">mF</plasmid>
    </source>
</reference>
<reference evidence="3" key="2">
    <citation type="journal article" date="1994" name="Curr. Genet.">
        <title>Complex terminal structure of a linear mitochondrial plasmid from Physarum polycephalum: three terminal inverted repeats and an ORF encoding DNA polymerase.</title>
        <authorList>
            <person name="Takano H."/>
            <person name="Kawano S."/>
            <person name="Kuroiwa T."/>
        </authorList>
    </citation>
    <scope>NUCLEOTIDE SEQUENCE</scope>
    <source>
        <strain evidence="3">CH934 x NG7</strain>
        <plasmid evidence="3">mF</plasmid>
    </source>
</reference>
<gene>
    <name evidence="1" type="primary">URFF</name>
</gene>
<dbReference type="EMBL" id="D29637">
    <property type="protein sequence ID" value="BAA06116.1"/>
    <property type="molecule type" value="Genomic_DNA"/>
</dbReference>
<keyword evidence="3" id="KW-0496">Mitochondrion</keyword>
<reference evidence="1" key="4">
    <citation type="journal article" date="1998" name="Curr. Genet.">
        <title>Mitochondrial DNA rearrangements associated with mF plasmid integration and plasmodial longevity in Physarum polycephalum.</title>
        <authorList>
            <person name="Nakagawa C.C."/>
            <person name="Jones E.P."/>
            <person name="Miller D.L."/>
        </authorList>
    </citation>
    <scope>NUCLEOTIDE SEQUENCE</scope>
    <source>
        <strain evidence="2">aux2-I</strain>
        <strain evidence="1">aux2-S</strain>
    </source>
</reference>
<sequence>MIKLIKQLNKRINIRYVTTTETITEIQNKTPEQTDITTQQKTPESPEAIASTEEILKQIEENKKIYENILGNIPKPAPADNPKELLPKQTSPIQQPTSEIKDTNSDTVEHFYQGLQEQVQYPEVEVQQDNTSDVEKAVLPIIASCKLVGDALTRKMEKNNILVSESKKAEERQQALYVRIKEFVASFGISERALKIGCGVALTYTVYHLLRYRQIPFGGFIKGVFTGALEPPVLK</sequence>
<dbReference type="PIR" id="T03755">
    <property type="entry name" value="T03755"/>
</dbReference>
<dbReference type="AlphaFoldDB" id="Q35594"/>
<proteinExistence type="predicted"/>
<dbReference type="EMBL" id="AF012249">
    <property type="protein sequence ID" value="AAC15935.1"/>
    <property type="molecule type" value="Genomic_DNA"/>
</dbReference>
<protein>
    <submittedName>
        <fullName evidence="3">ORF-235</fullName>
    </submittedName>
    <submittedName>
        <fullName evidence="1">URFF protein</fullName>
    </submittedName>
</protein>
<keyword evidence="3" id="KW-0614">Plasmid</keyword>
<geneLocation type="plasmid" evidence="3">
    <name>mF</name>
</geneLocation>